<accession>A0A918RBT8</accession>
<evidence type="ECO:0000259" key="1">
    <source>
        <dbReference type="Pfam" id="PF08885"/>
    </source>
</evidence>
<dbReference type="PROSITE" id="PS51257">
    <property type="entry name" value="PROKAR_LIPOPROTEIN"/>
    <property type="match status" value="1"/>
</dbReference>
<dbReference type="Gene3D" id="3.40.50.1110">
    <property type="entry name" value="SGNH hydrolase"/>
    <property type="match status" value="1"/>
</dbReference>
<dbReference type="GO" id="GO:0016788">
    <property type="term" value="F:hydrolase activity, acting on ester bonds"/>
    <property type="evidence" value="ECO:0007669"/>
    <property type="project" value="UniProtKB-ARBA"/>
</dbReference>
<protein>
    <recommendedName>
        <fullName evidence="1">GSCFA domain-containing protein</fullName>
    </recommendedName>
</protein>
<feature type="domain" description="GSCFA" evidence="1">
    <location>
        <begin position="23"/>
        <end position="263"/>
    </location>
</feature>
<keyword evidence="3" id="KW-1185">Reference proteome</keyword>
<name>A0A918RBT8_9FLAO</name>
<proteinExistence type="predicted"/>
<organism evidence="2 3">
    <name type="scientific">Algibacter mikhailovii</name>
    <dbReference type="NCBI Taxonomy" id="425498"/>
    <lineage>
        <taxon>Bacteria</taxon>
        <taxon>Pseudomonadati</taxon>
        <taxon>Bacteroidota</taxon>
        <taxon>Flavobacteriia</taxon>
        <taxon>Flavobacteriales</taxon>
        <taxon>Flavobacteriaceae</taxon>
        <taxon>Algibacter</taxon>
    </lineage>
</organism>
<dbReference type="Pfam" id="PF08885">
    <property type="entry name" value="GSCFA"/>
    <property type="match status" value="1"/>
</dbReference>
<dbReference type="SUPFAM" id="SSF52266">
    <property type="entry name" value="SGNH hydrolase"/>
    <property type="match status" value="1"/>
</dbReference>
<comment type="caution">
    <text evidence="2">The sequence shown here is derived from an EMBL/GenBank/DDBJ whole genome shotgun (WGS) entry which is preliminary data.</text>
</comment>
<dbReference type="Proteomes" id="UP000636004">
    <property type="component" value="Unassembled WGS sequence"/>
</dbReference>
<evidence type="ECO:0000313" key="2">
    <source>
        <dbReference type="EMBL" id="GGZ91580.1"/>
    </source>
</evidence>
<gene>
    <name evidence="2" type="ORF">GCM10007028_32440</name>
</gene>
<dbReference type="EMBL" id="BMWZ01000009">
    <property type="protein sequence ID" value="GGZ91580.1"/>
    <property type="molecule type" value="Genomic_DNA"/>
</dbReference>
<dbReference type="RefSeq" id="WP_189362487.1">
    <property type="nucleotide sequence ID" value="NZ_BMWZ01000009.1"/>
</dbReference>
<dbReference type="AlphaFoldDB" id="A0A918RBT8"/>
<sequence length="321" mass="37154">MELQTKIPLEKQLEHQIDYTSNVLLIGSCFSDNIGAKLDYYKFQNVQNPFGVLFHPKAIETLIHSAVSGRTYLEKDVIFHNEQWHCFDAHSKLSNASKEDLLIQLNRQVQITHQQLKTSSHVIITLGTAWAYVFKVFNQHVANCHKIPQKQFDKVLLSVEDIVMVLNNIIDLIQKANPHAAIIFTVSPVRHLKDGFVENTQSKSHLIAAIHGLLNANKLTASQSLFYFPSYELLMDELRDYRFYNDDMIHPNALAINYIWEKFKWVWCSDTSTNTLKKVETIQKGLKHKPFNANSLANKKFLKHLNTQIQELQIQYPHIVF</sequence>
<evidence type="ECO:0000313" key="3">
    <source>
        <dbReference type="Proteomes" id="UP000636004"/>
    </source>
</evidence>
<reference evidence="2" key="2">
    <citation type="submission" date="2020-09" db="EMBL/GenBank/DDBJ databases">
        <authorList>
            <person name="Sun Q."/>
            <person name="Kim S."/>
        </authorList>
    </citation>
    <scope>NUCLEOTIDE SEQUENCE</scope>
    <source>
        <strain evidence="2">KCTC 12710</strain>
    </source>
</reference>
<dbReference type="InterPro" id="IPR014982">
    <property type="entry name" value="GSCFA"/>
</dbReference>
<reference evidence="2" key="1">
    <citation type="journal article" date="2014" name="Int. J. Syst. Evol. Microbiol.">
        <title>Complete genome sequence of Corynebacterium casei LMG S-19264T (=DSM 44701T), isolated from a smear-ripened cheese.</title>
        <authorList>
            <consortium name="US DOE Joint Genome Institute (JGI-PGF)"/>
            <person name="Walter F."/>
            <person name="Albersmeier A."/>
            <person name="Kalinowski J."/>
            <person name="Ruckert C."/>
        </authorList>
    </citation>
    <scope>NUCLEOTIDE SEQUENCE</scope>
    <source>
        <strain evidence="2">KCTC 12710</strain>
    </source>
</reference>
<dbReference type="InterPro" id="IPR036514">
    <property type="entry name" value="SGNH_hydro_sf"/>
</dbReference>